<evidence type="ECO:0000313" key="2">
    <source>
        <dbReference type="Proteomes" id="UP001433071"/>
    </source>
</evidence>
<name>A0ABV1YW20_9HYPH</name>
<keyword evidence="2" id="KW-1185">Reference proteome</keyword>
<organism evidence="1 2">
    <name type="scientific">Mesorhizobium caraganae</name>
    <dbReference type="NCBI Taxonomy" id="483206"/>
    <lineage>
        <taxon>Bacteria</taxon>
        <taxon>Pseudomonadati</taxon>
        <taxon>Pseudomonadota</taxon>
        <taxon>Alphaproteobacteria</taxon>
        <taxon>Hyphomicrobiales</taxon>
        <taxon>Phyllobacteriaceae</taxon>
        <taxon>Mesorhizobium</taxon>
    </lineage>
</organism>
<dbReference type="EMBL" id="JAMYQB010000003">
    <property type="protein sequence ID" value="MER9403684.1"/>
    <property type="molecule type" value="Genomic_DNA"/>
</dbReference>
<dbReference type="RefSeq" id="WP_352556777.1">
    <property type="nucleotide sequence ID" value="NZ_JAMYQB010000003.1"/>
</dbReference>
<reference evidence="1 2" key="1">
    <citation type="journal article" date="2024" name="Proc. Natl. Acad. Sci. U.S.A.">
        <title>The evolutionary genomics of adaptation to stress in wild rhizobium bacteria.</title>
        <authorList>
            <person name="Kehlet-Delgado H."/>
            <person name="Montoya A.P."/>
            <person name="Jensen K.T."/>
            <person name="Wendlandt C.E."/>
            <person name="Dexheimer C."/>
            <person name="Roberts M."/>
            <person name="Torres Martinez L."/>
            <person name="Friesen M.L."/>
            <person name="Griffitts J.S."/>
            <person name="Porter S.S."/>
        </authorList>
    </citation>
    <scope>NUCLEOTIDE SEQUENCE [LARGE SCALE GENOMIC DNA]</scope>
    <source>
        <strain evidence="1 2">M0641</strain>
    </source>
</reference>
<accession>A0ABV1YW20</accession>
<dbReference type="Proteomes" id="UP001433071">
    <property type="component" value="Unassembled WGS sequence"/>
</dbReference>
<evidence type="ECO:0000313" key="1">
    <source>
        <dbReference type="EMBL" id="MER9403684.1"/>
    </source>
</evidence>
<proteinExistence type="predicted"/>
<gene>
    <name evidence="1" type="ORF">NKI36_06430</name>
</gene>
<protein>
    <submittedName>
        <fullName evidence="1">Uncharacterized protein</fullName>
    </submittedName>
</protein>
<comment type="caution">
    <text evidence="1">The sequence shown here is derived from an EMBL/GenBank/DDBJ whole genome shotgun (WGS) entry which is preliminary data.</text>
</comment>
<sequence>MAPSVEKRLNDLLDRAMSLITALDMMEVDCDLEDSADNEPSLGCLDDLELDNCDDEDGSDAEPCPDTYGETVMWGDDLKSQEVLL</sequence>